<dbReference type="PROSITE" id="PS51704">
    <property type="entry name" value="GP_PDE"/>
    <property type="match status" value="1"/>
</dbReference>
<protein>
    <submittedName>
        <fullName evidence="2">Glycerophosphodiester phosphodiesterase</fullName>
    </submittedName>
</protein>
<sequence>MLKIGHRGAKGYEPENTLISFEKALELGVDQIELDVHLSADGIIMVIHDDTIDSITNSTGLVSSYSCGQLQEFELDKKQFIPTLEEALNVIDKKCSVNIEIKSSDVTAELVILIERFITQKQWTYNHFLVSSFEWSNLEQLYYLNAKIPIAVLTETDIALALAFAKKIKAHAINPNFQLLTLENRQEIQESGFKVYPWTVNEITDIDRMKKYKVDGIISDFPDRL</sequence>
<evidence type="ECO:0000259" key="1">
    <source>
        <dbReference type="PROSITE" id="PS51704"/>
    </source>
</evidence>
<dbReference type="PANTHER" id="PTHR46211:SF1">
    <property type="entry name" value="GLYCEROPHOSPHODIESTER PHOSPHODIESTERASE, CYTOPLASMIC"/>
    <property type="match status" value="1"/>
</dbReference>
<dbReference type="PANTHER" id="PTHR46211">
    <property type="entry name" value="GLYCEROPHOSPHORYL DIESTER PHOSPHODIESTERASE"/>
    <property type="match status" value="1"/>
</dbReference>
<gene>
    <name evidence="2" type="ORF">H8R23_05675</name>
</gene>
<organism evidence="2 3">
    <name type="scientific">Flavobacterium kayseriense</name>
    <dbReference type="NCBI Taxonomy" id="2764714"/>
    <lineage>
        <taxon>Bacteria</taxon>
        <taxon>Pseudomonadati</taxon>
        <taxon>Bacteroidota</taxon>
        <taxon>Flavobacteriia</taxon>
        <taxon>Flavobacteriales</taxon>
        <taxon>Flavobacteriaceae</taxon>
        <taxon>Flavobacterium</taxon>
    </lineage>
</organism>
<proteinExistence type="predicted"/>
<dbReference type="InterPro" id="IPR017946">
    <property type="entry name" value="PLC-like_Pdiesterase_TIM-brl"/>
</dbReference>
<dbReference type="Gene3D" id="3.20.20.190">
    <property type="entry name" value="Phosphatidylinositol (PI) phosphodiesterase"/>
    <property type="match status" value="1"/>
</dbReference>
<evidence type="ECO:0000313" key="3">
    <source>
        <dbReference type="Proteomes" id="UP000629963"/>
    </source>
</evidence>
<feature type="domain" description="GP-PDE" evidence="1">
    <location>
        <begin position="1"/>
        <end position="225"/>
    </location>
</feature>
<dbReference type="RefSeq" id="WP_187009437.1">
    <property type="nucleotide sequence ID" value="NZ_JACRUI010000001.1"/>
</dbReference>
<dbReference type="InterPro" id="IPR030395">
    <property type="entry name" value="GP_PDE_dom"/>
</dbReference>
<comment type="caution">
    <text evidence="2">The sequence shown here is derived from an EMBL/GenBank/DDBJ whole genome shotgun (WGS) entry which is preliminary data.</text>
</comment>
<dbReference type="SUPFAM" id="SSF51695">
    <property type="entry name" value="PLC-like phosphodiesterases"/>
    <property type="match status" value="1"/>
</dbReference>
<accession>A0ABR7J605</accession>
<evidence type="ECO:0000313" key="2">
    <source>
        <dbReference type="EMBL" id="MBC5840887.1"/>
    </source>
</evidence>
<dbReference type="Proteomes" id="UP000629963">
    <property type="component" value="Unassembled WGS sequence"/>
</dbReference>
<dbReference type="Pfam" id="PF03009">
    <property type="entry name" value="GDPD"/>
    <property type="match status" value="1"/>
</dbReference>
<keyword evidence="3" id="KW-1185">Reference proteome</keyword>
<reference evidence="2 3" key="1">
    <citation type="submission" date="2020-08" db="EMBL/GenBank/DDBJ databases">
        <title>Description of novel Flavobacterium F-380 isolate.</title>
        <authorList>
            <person name="Saticioglu I.B."/>
            <person name="Duman M."/>
            <person name="Altun S."/>
        </authorList>
    </citation>
    <scope>NUCLEOTIDE SEQUENCE [LARGE SCALE GENOMIC DNA]</scope>
    <source>
        <strain evidence="2 3">F-380</strain>
    </source>
</reference>
<name>A0ABR7J605_9FLAO</name>
<dbReference type="EMBL" id="JACRUJ010000001">
    <property type="protein sequence ID" value="MBC5840887.1"/>
    <property type="molecule type" value="Genomic_DNA"/>
</dbReference>